<evidence type="ECO:0000256" key="1">
    <source>
        <dbReference type="ARBA" id="ARBA00001946"/>
    </source>
</evidence>
<keyword evidence="7 20" id="KW-0378">Hydrolase</keyword>
<evidence type="ECO:0000313" key="20">
    <source>
        <dbReference type="EMBL" id="QCW84187.1"/>
    </source>
</evidence>
<dbReference type="Pfam" id="PF02581">
    <property type="entry name" value="TMP-TENI"/>
    <property type="match status" value="1"/>
</dbReference>
<dbReference type="SUPFAM" id="SSF55811">
    <property type="entry name" value="Nudix"/>
    <property type="match status" value="1"/>
</dbReference>
<keyword evidence="4" id="KW-0235">DNA replication</keyword>
<protein>
    <recommendedName>
        <fullName evidence="13">8-oxo-dGTP diphosphatase</fullName>
        <ecNumber evidence="12">3.6.1.55</ecNumber>
    </recommendedName>
    <alternativeName>
        <fullName evidence="16">7,8-dihydro-8-oxoguanine-triphosphatase</fullName>
    </alternativeName>
    <alternativeName>
        <fullName evidence="15">Mutator protein MutT</fullName>
    </alternativeName>
    <alternativeName>
        <fullName evidence="14">dGTP pyrophosphohydrolase</fullName>
    </alternativeName>
</protein>
<evidence type="ECO:0000256" key="7">
    <source>
        <dbReference type="ARBA" id="ARBA00022801"/>
    </source>
</evidence>
<evidence type="ECO:0000256" key="3">
    <source>
        <dbReference type="ARBA" id="ARBA00022457"/>
    </source>
</evidence>
<evidence type="ECO:0000256" key="12">
    <source>
        <dbReference type="ARBA" id="ARBA00038905"/>
    </source>
</evidence>
<dbReference type="InterPro" id="IPR003561">
    <property type="entry name" value="Mutator_MutT"/>
</dbReference>
<dbReference type="KEGG" id="mbur:EQU24_19550"/>
<dbReference type="InterPro" id="IPR029119">
    <property type="entry name" value="MutY_C"/>
</dbReference>
<dbReference type="InterPro" id="IPR020476">
    <property type="entry name" value="Nudix_hydrolase"/>
</dbReference>
<dbReference type="PRINTS" id="PR00502">
    <property type="entry name" value="NUDIXFAMILY"/>
</dbReference>
<feature type="binding site" evidence="18">
    <location>
        <position position="38"/>
    </location>
    <ligand>
        <name>Mg(2+)</name>
        <dbReference type="ChEBI" id="CHEBI:18420"/>
    </ligand>
</feature>
<evidence type="ECO:0000256" key="15">
    <source>
        <dbReference type="ARBA" id="ARBA00041979"/>
    </source>
</evidence>
<dbReference type="AlphaFoldDB" id="A0A4P9URY6"/>
<feature type="binding site" evidence="18">
    <location>
        <position position="58"/>
    </location>
    <ligand>
        <name>Mg(2+)</name>
        <dbReference type="ChEBI" id="CHEBI:18420"/>
    </ligand>
</feature>
<organism evidence="20 21">
    <name type="scientific">Methylotuvimicrobium buryatense</name>
    <name type="common">Methylomicrobium buryatense</name>
    <dbReference type="NCBI Taxonomy" id="95641"/>
    <lineage>
        <taxon>Bacteria</taxon>
        <taxon>Pseudomonadati</taxon>
        <taxon>Pseudomonadota</taxon>
        <taxon>Gammaproteobacteria</taxon>
        <taxon>Methylococcales</taxon>
        <taxon>Methylococcaceae</taxon>
        <taxon>Methylotuvimicrobium</taxon>
    </lineage>
</organism>
<feature type="binding site" evidence="17">
    <location>
        <position position="29"/>
    </location>
    <ligand>
        <name>8-oxo-dGTP</name>
        <dbReference type="ChEBI" id="CHEBI:77896"/>
    </ligand>
</feature>
<dbReference type="CDD" id="cd03425">
    <property type="entry name" value="NUDIX_MutT_NudA_like"/>
    <property type="match status" value="1"/>
</dbReference>
<keyword evidence="8 18" id="KW-0460">Magnesium</keyword>
<dbReference type="FunFam" id="3.90.79.10:FF:000014">
    <property type="entry name" value="8-oxo-dGTP diphosphatase MutT"/>
    <property type="match status" value="1"/>
</dbReference>
<dbReference type="OrthoDB" id="9810648at2"/>
<reference evidence="21" key="1">
    <citation type="journal article" date="2019" name="J. Bacteriol.">
        <title>A Mutagenic Screen Identifies a TonB-Dependent Receptor Required for the Lanthanide Metal Switch in the Type I Methanotroph 'Methylotuvimicrobium buryatense' 5GB1C.</title>
        <authorList>
            <person name="Groom J.D."/>
            <person name="Ford S.M."/>
            <person name="Pesesky M.W."/>
            <person name="Lidstrom M.E."/>
        </authorList>
    </citation>
    <scope>NUCLEOTIDE SEQUENCE [LARGE SCALE GENOMIC DNA]</scope>
    <source>
        <strain evidence="21">5GB1C</strain>
    </source>
</reference>
<dbReference type="GO" id="GO:0006260">
    <property type="term" value="P:DNA replication"/>
    <property type="evidence" value="ECO:0007669"/>
    <property type="project" value="UniProtKB-KW"/>
</dbReference>
<comment type="similarity">
    <text evidence="2">Belongs to the Nudix hydrolase family.</text>
</comment>
<dbReference type="Gene3D" id="3.20.20.70">
    <property type="entry name" value="Aldolase class I"/>
    <property type="match status" value="1"/>
</dbReference>
<dbReference type="SUPFAM" id="SSF51391">
    <property type="entry name" value="Thiamin phosphate synthase"/>
    <property type="match status" value="1"/>
</dbReference>
<evidence type="ECO:0000256" key="2">
    <source>
        <dbReference type="ARBA" id="ARBA00005582"/>
    </source>
</evidence>
<feature type="domain" description="Nudix hydrolase" evidence="19">
    <location>
        <begin position="4"/>
        <end position="131"/>
    </location>
</feature>
<dbReference type="InterPro" id="IPR013785">
    <property type="entry name" value="Aldolase_TIM"/>
</dbReference>
<keyword evidence="3" id="KW-0515">Mutator protein</keyword>
<dbReference type="NCBIfam" id="NF006530">
    <property type="entry name" value="PRK08999.1"/>
    <property type="match status" value="1"/>
</dbReference>
<dbReference type="InterPro" id="IPR022998">
    <property type="entry name" value="ThiamineP_synth_TenI"/>
</dbReference>
<dbReference type="Pfam" id="PF14815">
    <property type="entry name" value="NUDIX_4"/>
    <property type="match status" value="1"/>
</dbReference>
<dbReference type="NCBIfam" id="TIGR00586">
    <property type="entry name" value="mutt"/>
    <property type="match status" value="1"/>
</dbReference>
<evidence type="ECO:0000256" key="8">
    <source>
        <dbReference type="ARBA" id="ARBA00022842"/>
    </source>
</evidence>
<dbReference type="EMBL" id="CP035467">
    <property type="protein sequence ID" value="QCW84187.1"/>
    <property type="molecule type" value="Genomic_DNA"/>
</dbReference>
<dbReference type="InterPro" id="IPR047127">
    <property type="entry name" value="MutT-like"/>
</dbReference>
<feature type="binding site" evidence="17">
    <location>
        <position position="24"/>
    </location>
    <ligand>
        <name>8-oxo-dGTP</name>
        <dbReference type="ChEBI" id="CHEBI:77896"/>
    </ligand>
</feature>
<dbReference type="Gene3D" id="3.90.79.10">
    <property type="entry name" value="Nucleoside Triphosphate Pyrophosphohydrolase"/>
    <property type="match status" value="1"/>
</dbReference>
<evidence type="ECO:0000256" key="11">
    <source>
        <dbReference type="ARBA" id="ARBA00036904"/>
    </source>
</evidence>
<dbReference type="GO" id="GO:0035539">
    <property type="term" value="F:8-oxo-7,8-dihydrodeoxyguanosine triphosphate pyrophosphatase activity"/>
    <property type="evidence" value="ECO:0007669"/>
    <property type="project" value="UniProtKB-EC"/>
</dbReference>
<keyword evidence="9" id="KW-0234">DNA repair</keyword>
<dbReference type="GO" id="GO:0044716">
    <property type="term" value="F:8-oxo-GDP phosphatase activity"/>
    <property type="evidence" value="ECO:0007669"/>
    <property type="project" value="TreeGrafter"/>
</dbReference>
<evidence type="ECO:0000256" key="13">
    <source>
        <dbReference type="ARBA" id="ARBA00040794"/>
    </source>
</evidence>
<dbReference type="InterPro" id="IPR000086">
    <property type="entry name" value="NUDIX_hydrolase_dom"/>
</dbReference>
<proteinExistence type="inferred from homology"/>
<dbReference type="GO" id="GO:0006281">
    <property type="term" value="P:DNA repair"/>
    <property type="evidence" value="ECO:0007669"/>
    <property type="project" value="UniProtKB-KW"/>
</dbReference>
<dbReference type="CDD" id="cd00564">
    <property type="entry name" value="TMP_TenI"/>
    <property type="match status" value="1"/>
</dbReference>
<dbReference type="InterPro" id="IPR036206">
    <property type="entry name" value="ThiamineP_synth_sf"/>
</dbReference>
<evidence type="ECO:0000256" key="16">
    <source>
        <dbReference type="ARBA" id="ARBA00042798"/>
    </source>
</evidence>
<keyword evidence="6" id="KW-0227">DNA damage</keyword>
<sequence>MKSVLEVAVGAVVDRHGKILIAKRPDDKHQGGLWEFPGGKIEPGETQRQALDRELHEELAIDVKTATPLITIHHDYPDLSVRLKVWRIDRFEGDPHGREGQAVEWVAPTDLQNYSFPAANRPIVTALRLPPFYAILDDSTPSALFSNLKTILANGIKLIQLRLKKVTAGEAAEFIARILPLCRRHGASVLLNSAVSGIEASAIDGIHLTGKDLMALRERPDSQGWLAASCHNEAELRHAETVGVDFAVLAPVLPTATHPGARILGWQGFTALAETANIPVFGLGGLAKDDLARVREAGGQGVAGIRAFIETE</sequence>
<dbReference type="GO" id="GO:0009228">
    <property type="term" value="P:thiamine biosynthetic process"/>
    <property type="evidence" value="ECO:0007669"/>
    <property type="project" value="UniProtKB-KW"/>
</dbReference>
<feature type="binding site" evidence="17">
    <location>
        <position position="120"/>
    </location>
    <ligand>
        <name>8-oxo-dGTP</name>
        <dbReference type="ChEBI" id="CHEBI:77896"/>
    </ligand>
</feature>
<dbReference type="RefSeq" id="WP_014146970.1">
    <property type="nucleotide sequence ID" value="NZ_CP035467.1"/>
</dbReference>
<evidence type="ECO:0000256" key="14">
    <source>
        <dbReference type="ARBA" id="ARBA00041592"/>
    </source>
</evidence>
<dbReference type="GO" id="GO:0008413">
    <property type="term" value="F:8-oxo-7,8-dihydroguanosine triphosphate pyrophosphatase activity"/>
    <property type="evidence" value="ECO:0007669"/>
    <property type="project" value="InterPro"/>
</dbReference>
<dbReference type="PANTHER" id="PTHR47707">
    <property type="entry name" value="8-OXO-DGTP DIPHOSPHATASE"/>
    <property type="match status" value="1"/>
</dbReference>
<keyword evidence="5 18" id="KW-0479">Metal-binding</keyword>
<evidence type="ECO:0000256" key="10">
    <source>
        <dbReference type="ARBA" id="ARBA00035861"/>
    </source>
</evidence>
<evidence type="ECO:0000256" key="9">
    <source>
        <dbReference type="ARBA" id="ARBA00023204"/>
    </source>
</evidence>
<evidence type="ECO:0000256" key="6">
    <source>
        <dbReference type="ARBA" id="ARBA00022763"/>
    </source>
</evidence>
<evidence type="ECO:0000313" key="21">
    <source>
        <dbReference type="Proteomes" id="UP000305881"/>
    </source>
</evidence>
<comment type="catalytic activity">
    <reaction evidence="10">
        <text>8-oxo-dGTP + H2O = 8-oxo-dGMP + diphosphate + H(+)</text>
        <dbReference type="Rhea" id="RHEA:31575"/>
        <dbReference type="ChEBI" id="CHEBI:15377"/>
        <dbReference type="ChEBI" id="CHEBI:15378"/>
        <dbReference type="ChEBI" id="CHEBI:33019"/>
        <dbReference type="ChEBI" id="CHEBI:63224"/>
        <dbReference type="ChEBI" id="CHEBI:77896"/>
        <dbReference type="EC" id="3.6.1.55"/>
    </reaction>
</comment>
<name>A0A4P9URY6_METBY</name>
<evidence type="ECO:0000259" key="19">
    <source>
        <dbReference type="PROSITE" id="PS51462"/>
    </source>
</evidence>
<dbReference type="Proteomes" id="UP000305881">
    <property type="component" value="Chromosome"/>
</dbReference>
<dbReference type="PROSITE" id="PS51462">
    <property type="entry name" value="NUDIX"/>
    <property type="match status" value="1"/>
</dbReference>
<evidence type="ECO:0000256" key="17">
    <source>
        <dbReference type="PIRSR" id="PIRSR603561-1"/>
    </source>
</evidence>
<dbReference type="PANTHER" id="PTHR47707:SF1">
    <property type="entry name" value="NUDIX HYDROLASE FAMILY PROTEIN"/>
    <property type="match status" value="1"/>
</dbReference>
<gene>
    <name evidence="20" type="ORF">EQU24_19550</name>
</gene>
<feature type="binding site" evidence="17">
    <location>
        <begin position="35"/>
        <end position="38"/>
    </location>
    <ligand>
        <name>8-oxo-dGTP</name>
        <dbReference type="ChEBI" id="CHEBI:77896"/>
    </ligand>
</feature>
<dbReference type="STRING" id="675511.GCA_000341735_03525"/>
<evidence type="ECO:0000256" key="4">
    <source>
        <dbReference type="ARBA" id="ARBA00022705"/>
    </source>
</evidence>
<dbReference type="InterPro" id="IPR015797">
    <property type="entry name" value="NUDIX_hydrolase-like_dom_sf"/>
</dbReference>
<evidence type="ECO:0000256" key="5">
    <source>
        <dbReference type="ARBA" id="ARBA00022723"/>
    </source>
</evidence>
<accession>A0A4P9URY6</accession>
<dbReference type="EC" id="3.6.1.55" evidence="12"/>
<keyword evidence="21" id="KW-1185">Reference proteome</keyword>
<dbReference type="GO" id="GO:0044715">
    <property type="term" value="F:8-oxo-dGDP phosphatase activity"/>
    <property type="evidence" value="ECO:0007669"/>
    <property type="project" value="TreeGrafter"/>
</dbReference>
<comment type="catalytic activity">
    <reaction evidence="11">
        <text>8-oxo-GTP + H2O = 8-oxo-GMP + diphosphate + H(+)</text>
        <dbReference type="Rhea" id="RHEA:67616"/>
        <dbReference type="ChEBI" id="CHEBI:15377"/>
        <dbReference type="ChEBI" id="CHEBI:15378"/>
        <dbReference type="ChEBI" id="CHEBI:33019"/>
        <dbReference type="ChEBI" id="CHEBI:143553"/>
        <dbReference type="ChEBI" id="CHEBI:145694"/>
    </reaction>
</comment>
<comment type="cofactor">
    <cofactor evidence="1 18">
        <name>Mg(2+)</name>
        <dbReference type="ChEBI" id="CHEBI:18420"/>
    </cofactor>
</comment>
<dbReference type="GO" id="GO:0046872">
    <property type="term" value="F:metal ion binding"/>
    <property type="evidence" value="ECO:0007669"/>
    <property type="project" value="UniProtKB-KW"/>
</dbReference>
<evidence type="ECO:0000256" key="18">
    <source>
        <dbReference type="PIRSR" id="PIRSR603561-2"/>
    </source>
</evidence>